<feature type="compositionally biased region" description="Acidic residues" evidence="1">
    <location>
        <begin position="152"/>
        <end position="161"/>
    </location>
</feature>
<accession>A0A0L0RYI5</accession>
<protein>
    <submittedName>
        <fullName evidence="2">Uncharacterized protein</fullName>
    </submittedName>
</protein>
<feature type="region of interest" description="Disordered" evidence="1">
    <location>
        <begin position="26"/>
        <end position="161"/>
    </location>
</feature>
<dbReference type="AlphaFoldDB" id="A0A0L0RYI5"/>
<proteinExistence type="predicted"/>
<evidence type="ECO:0000313" key="3">
    <source>
        <dbReference type="Proteomes" id="UP000054350"/>
    </source>
</evidence>
<gene>
    <name evidence="2" type="ORF">AMAG_01052</name>
</gene>
<dbReference type="VEuPathDB" id="FungiDB:AMAG_01052"/>
<keyword evidence="3" id="KW-1185">Reference proteome</keyword>
<name>A0A0L0RYI5_ALLM3</name>
<dbReference type="EMBL" id="GG745328">
    <property type="protein sequence ID" value="KNE55121.1"/>
    <property type="molecule type" value="Genomic_DNA"/>
</dbReference>
<reference evidence="3" key="2">
    <citation type="submission" date="2009-11" db="EMBL/GenBank/DDBJ databases">
        <title>The Genome Sequence of Allomyces macrogynus strain ATCC 38327.</title>
        <authorList>
            <consortium name="The Broad Institute Genome Sequencing Platform"/>
            <person name="Russ C."/>
            <person name="Cuomo C."/>
            <person name="Shea T."/>
            <person name="Young S.K."/>
            <person name="Zeng Q."/>
            <person name="Koehrsen M."/>
            <person name="Haas B."/>
            <person name="Borodovsky M."/>
            <person name="Guigo R."/>
            <person name="Alvarado L."/>
            <person name="Berlin A."/>
            <person name="Borenstein D."/>
            <person name="Chen Z."/>
            <person name="Engels R."/>
            <person name="Freedman E."/>
            <person name="Gellesch M."/>
            <person name="Goldberg J."/>
            <person name="Griggs A."/>
            <person name="Gujja S."/>
            <person name="Heiman D."/>
            <person name="Hepburn T."/>
            <person name="Howarth C."/>
            <person name="Jen D."/>
            <person name="Larson L."/>
            <person name="Lewis B."/>
            <person name="Mehta T."/>
            <person name="Park D."/>
            <person name="Pearson M."/>
            <person name="Roberts A."/>
            <person name="Saif S."/>
            <person name="Shenoy N."/>
            <person name="Sisk P."/>
            <person name="Stolte C."/>
            <person name="Sykes S."/>
            <person name="Walk T."/>
            <person name="White J."/>
            <person name="Yandava C."/>
            <person name="Burger G."/>
            <person name="Gray M.W."/>
            <person name="Holland P.W.H."/>
            <person name="King N."/>
            <person name="Lang F.B.F."/>
            <person name="Roger A.J."/>
            <person name="Ruiz-Trillo I."/>
            <person name="Lander E."/>
            <person name="Nusbaum C."/>
        </authorList>
    </citation>
    <scope>NUCLEOTIDE SEQUENCE [LARGE SCALE GENOMIC DNA]</scope>
    <source>
        <strain evidence="3">ATCC 38327</strain>
    </source>
</reference>
<dbReference type="Proteomes" id="UP000054350">
    <property type="component" value="Unassembled WGS sequence"/>
</dbReference>
<sequence length="161" mass="17065">MASPSVQSSSSSMARAHQFMSFTTDFSVSERGSRAPSVRGQGASAFLLPPPAAFVPMVVHGPEPESDPLRRLDPVLAPPDHDTDSDPTSATSSDLDVGDLAEPIMSVPDGTKPILPDNVVGNDKTPDPRAVQWTTSRRREPPPGPPISGFPTDDDYVIPAH</sequence>
<reference evidence="2 3" key="1">
    <citation type="submission" date="2009-11" db="EMBL/GenBank/DDBJ databases">
        <title>Annotation of Allomyces macrogynus ATCC 38327.</title>
        <authorList>
            <consortium name="The Broad Institute Genome Sequencing Platform"/>
            <person name="Russ C."/>
            <person name="Cuomo C."/>
            <person name="Burger G."/>
            <person name="Gray M.W."/>
            <person name="Holland P.W.H."/>
            <person name="King N."/>
            <person name="Lang F.B.F."/>
            <person name="Roger A.J."/>
            <person name="Ruiz-Trillo I."/>
            <person name="Young S.K."/>
            <person name="Zeng Q."/>
            <person name="Gargeya S."/>
            <person name="Fitzgerald M."/>
            <person name="Haas B."/>
            <person name="Abouelleil A."/>
            <person name="Alvarado L."/>
            <person name="Arachchi H.M."/>
            <person name="Berlin A."/>
            <person name="Chapman S.B."/>
            <person name="Gearin G."/>
            <person name="Goldberg J."/>
            <person name="Griggs A."/>
            <person name="Gujja S."/>
            <person name="Hansen M."/>
            <person name="Heiman D."/>
            <person name="Howarth C."/>
            <person name="Larimer J."/>
            <person name="Lui A."/>
            <person name="MacDonald P.J.P."/>
            <person name="McCowen C."/>
            <person name="Montmayeur A."/>
            <person name="Murphy C."/>
            <person name="Neiman D."/>
            <person name="Pearson M."/>
            <person name="Priest M."/>
            <person name="Roberts A."/>
            <person name="Saif S."/>
            <person name="Shea T."/>
            <person name="Sisk P."/>
            <person name="Stolte C."/>
            <person name="Sykes S."/>
            <person name="Wortman J."/>
            <person name="Nusbaum C."/>
            <person name="Birren B."/>
        </authorList>
    </citation>
    <scope>NUCLEOTIDE SEQUENCE [LARGE SCALE GENOMIC DNA]</scope>
    <source>
        <strain evidence="2 3">ATCC 38327</strain>
    </source>
</reference>
<evidence type="ECO:0000313" key="2">
    <source>
        <dbReference type="EMBL" id="KNE55121.1"/>
    </source>
</evidence>
<feature type="compositionally biased region" description="Low complexity" evidence="1">
    <location>
        <begin position="86"/>
        <end position="95"/>
    </location>
</feature>
<feature type="compositionally biased region" description="Basic and acidic residues" evidence="1">
    <location>
        <begin position="67"/>
        <end position="84"/>
    </location>
</feature>
<organism evidence="2 3">
    <name type="scientific">Allomyces macrogynus (strain ATCC 38327)</name>
    <name type="common">Allomyces javanicus var. macrogynus</name>
    <dbReference type="NCBI Taxonomy" id="578462"/>
    <lineage>
        <taxon>Eukaryota</taxon>
        <taxon>Fungi</taxon>
        <taxon>Fungi incertae sedis</taxon>
        <taxon>Blastocladiomycota</taxon>
        <taxon>Blastocladiomycetes</taxon>
        <taxon>Blastocladiales</taxon>
        <taxon>Blastocladiaceae</taxon>
        <taxon>Allomyces</taxon>
    </lineage>
</organism>
<evidence type="ECO:0000256" key="1">
    <source>
        <dbReference type="SAM" id="MobiDB-lite"/>
    </source>
</evidence>